<evidence type="ECO:0000259" key="4">
    <source>
        <dbReference type="Pfam" id="PF06737"/>
    </source>
</evidence>
<protein>
    <submittedName>
        <fullName evidence="5">Transglycosylase-like protein with SLT domain</fullName>
    </submittedName>
</protein>
<gene>
    <name evidence="5" type="ORF">FNL38_102569</name>
</gene>
<evidence type="ECO:0000256" key="3">
    <source>
        <dbReference type="SAM" id="MobiDB-lite"/>
    </source>
</evidence>
<sequence length="290" mass="30269">MSGESRYREFRPGNSGHLRPAAPNLVPRVPELPTFEHSRDKDGGPKVLCESRNVLHLTPVRQATHSNLGVKPDPFQPGKARPGNLSARTRQLTSQARVERKFTIMSGRHRKPTTAGRTVAKVAVTGAIMGVAGIAATGTASAAPDSDWDRLAQCEAGGNWAINTGNGYQGGLQFSPSTWNAHGGGEYAATANNATREQQIVVAERVLANQGWGAWPSCSSSLGLSSGATQRSAPATTPAAPAAPAQQVAQTVAHPVSDAIDQAIAFAEANGIVVDPQILAAADTAKSFLK</sequence>
<organism evidence="5">
    <name type="scientific">Nocardia globerula</name>
    <dbReference type="NCBI Taxonomy" id="1818"/>
    <lineage>
        <taxon>Bacteria</taxon>
        <taxon>Bacillati</taxon>
        <taxon>Actinomycetota</taxon>
        <taxon>Actinomycetes</taxon>
        <taxon>Mycobacteriales</taxon>
        <taxon>Nocardiaceae</taxon>
        <taxon>Nocardia</taxon>
    </lineage>
</organism>
<feature type="compositionally biased region" description="Basic and acidic residues" evidence="3">
    <location>
        <begin position="34"/>
        <end position="44"/>
    </location>
</feature>
<comment type="caution">
    <text evidence="5">The sequence shown here is derived from an EMBL/GenBank/DDBJ whole genome shotgun (WGS) entry which is preliminary data.</text>
</comment>
<feature type="region of interest" description="Disordered" evidence="3">
    <location>
        <begin position="65"/>
        <end position="85"/>
    </location>
</feature>
<dbReference type="AlphaFoldDB" id="A0A652YU41"/>
<dbReference type="CDD" id="cd13925">
    <property type="entry name" value="RPF"/>
    <property type="match status" value="1"/>
</dbReference>
<proteinExistence type="inferred from homology"/>
<comment type="similarity">
    <text evidence="1">Belongs to the transglycosylase family. Rpf subfamily.</text>
</comment>
<reference evidence="5" key="1">
    <citation type="submission" date="2019-07" db="EMBL/GenBank/DDBJ databases">
        <title>Genomic Encyclopedia of Type Strains, Phase IV (KMG-IV): sequencing the most valuable type-strain genomes for metagenomic binning, comparative biology and taxonomic classification.</title>
        <authorList>
            <person name="Goeker M."/>
        </authorList>
    </citation>
    <scope>NUCLEOTIDE SEQUENCE</scope>
    <source>
        <strain evidence="5">DSM 44596</strain>
    </source>
</reference>
<feature type="domain" description="Resuscitation-promoting factor core lysozyme-like" evidence="4">
    <location>
        <begin position="142"/>
        <end position="218"/>
    </location>
</feature>
<dbReference type="InterPro" id="IPR010618">
    <property type="entry name" value="RPF"/>
</dbReference>
<evidence type="ECO:0000256" key="2">
    <source>
        <dbReference type="ARBA" id="ARBA00022801"/>
    </source>
</evidence>
<evidence type="ECO:0000313" key="5">
    <source>
        <dbReference type="EMBL" id="TYQ06434.1"/>
    </source>
</evidence>
<accession>A0A652YU41</accession>
<feature type="compositionally biased region" description="Basic and acidic residues" evidence="3">
    <location>
        <begin position="1"/>
        <end position="11"/>
    </location>
</feature>
<dbReference type="EMBL" id="VNIQ01000002">
    <property type="protein sequence ID" value="TYQ06434.1"/>
    <property type="molecule type" value="Genomic_DNA"/>
</dbReference>
<dbReference type="Pfam" id="PF06737">
    <property type="entry name" value="Transglycosylas"/>
    <property type="match status" value="1"/>
</dbReference>
<dbReference type="InterPro" id="IPR023346">
    <property type="entry name" value="Lysozyme-like_dom_sf"/>
</dbReference>
<dbReference type="GO" id="GO:0016787">
    <property type="term" value="F:hydrolase activity"/>
    <property type="evidence" value="ECO:0007669"/>
    <property type="project" value="UniProtKB-KW"/>
</dbReference>
<name>A0A652YU41_NOCGL</name>
<feature type="region of interest" description="Disordered" evidence="3">
    <location>
        <begin position="1"/>
        <end position="46"/>
    </location>
</feature>
<keyword evidence="2" id="KW-0378">Hydrolase</keyword>
<dbReference type="Gene3D" id="1.10.530.10">
    <property type="match status" value="1"/>
</dbReference>
<evidence type="ECO:0000256" key="1">
    <source>
        <dbReference type="ARBA" id="ARBA00010830"/>
    </source>
</evidence>
<dbReference type="SUPFAM" id="SSF53955">
    <property type="entry name" value="Lysozyme-like"/>
    <property type="match status" value="1"/>
</dbReference>